<dbReference type="PANTHER" id="PTHR42944:SF1">
    <property type="entry name" value="ADENINE DNA GLYCOSYLASE"/>
    <property type="match status" value="1"/>
</dbReference>
<dbReference type="SUPFAM" id="SSF55811">
    <property type="entry name" value="Nudix"/>
    <property type="match status" value="1"/>
</dbReference>
<evidence type="ECO:0000256" key="1">
    <source>
        <dbReference type="ARBA" id="ARBA00000843"/>
    </source>
</evidence>
<accession>A0A2S6N811</accession>
<dbReference type="RefSeq" id="WP_104508055.1">
    <property type="nucleotide sequence ID" value="NZ_JACIGC010000004.1"/>
</dbReference>
<dbReference type="Pfam" id="PF14815">
    <property type="entry name" value="NUDIX_4"/>
    <property type="match status" value="1"/>
</dbReference>
<keyword evidence="9" id="KW-0378">Hydrolase</keyword>
<dbReference type="GO" id="GO:0032357">
    <property type="term" value="F:oxidized purine DNA binding"/>
    <property type="evidence" value="ECO:0007669"/>
    <property type="project" value="TreeGrafter"/>
</dbReference>
<dbReference type="Gene3D" id="3.90.79.10">
    <property type="entry name" value="Nucleoside Triphosphate Pyrophosphohydrolase"/>
    <property type="match status" value="1"/>
</dbReference>
<dbReference type="Pfam" id="PF00730">
    <property type="entry name" value="HhH-GPD"/>
    <property type="match status" value="1"/>
</dbReference>
<dbReference type="SUPFAM" id="SSF48150">
    <property type="entry name" value="DNA-glycosylase"/>
    <property type="match status" value="1"/>
</dbReference>
<evidence type="ECO:0000256" key="8">
    <source>
        <dbReference type="ARBA" id="ARBA00022763"/>
    </source>
</evidence>
<evidence type="ECO:0000256" key="3">
    <source>
        <dbReference type="ARBA" id="ARBA00008343"/>
    </source>
</evidence>
<dbReference type="GO" id="GO:0051539">
    <property type="term" value="F:4 iron, 4 sulfur cluster binding"/>
    <property type="evidence" value="ECO:0007669"/>
    <property type="project" value="UniProtKB-UniRule"/>
</dbReference>
<dbReference type="InterPro" id="IPR044298">
    <property type="entry name" value="MIG/MutY"/>
</dbReference>
<keyword evidence="8 14" id="KW-0227">DNA damage</keyword>
<dbReference type="GO" id="GO:0046872">
    <property type="term" value="F:metal ion binding"/>
    <property type="evidence" value="ECO:0007669"/>
    <property type="project" value="UniProtKB-UniRule"/>
</dbReference>
<evidence type="ECO:0000256" key="10">
    <source>
        <dbReference type="ARBA" id="ARBA00023004"/>
    </source>
</evidence>
<dbReference type="AlphaFoldDB" id="A0A2S6N811"/>
<dbReference type="InterPro" id="IPR005760">
    <property type="entry name" value="A/G_AdeGlyc_MutY"/>
</dbReference>
<comment type="caution">
    <text evidence="16">The sequence shown here is derived from an EMBL/GenBank/DDBJ whole genome shotgun (WGS) entry which is preliminary data.</text>
</comment>
<keyword evidence="17" id="KW-1185">Reference proteome</keyword>
<keyword evidence="6" id="KW-0004">4Fe-4S</keyword>
<keyword evidence="11" id="KW-0411">Iron-sulfur</keyword>
<evidence type="ECO:0000313" key="17">
    <source>
        <dbReference type="Proteomes" id="UP000239089"/>
    </source>
</evidence>
<keyword evidence="7" id="KW-0479">Metal-binding</keyword>
<dbReference type="InterPro" id="IPR029119">
    <property type="entry name" value="MutY_C"/>
</dbReference>
<sequence length="370" mass="40575">MTRKSKSEIGKSSLSKSLLVWYDRARRDLPWRAAPGERPDPYAVWLSEIMLQQTTVAAVKAYYEKFLALWPRVDDLAAASLEQVLQAWAGLGYYSRARNLHACAQRVVVEHGGVFPPRESELRRLPGVGPYTAGAIAAIAFDQPAPVVDGNVERVVARLLALETPLPAAKKEIFAFVADILPHDRPGDFAQAMMDLGATVCAPRAPGCLICPLARFCAARGGDPRDFPKKPPKKARPFRRGAAFVLRRADGAVLARRRPERGLLGGMTEFFGSDWREGRAEDWPEKRGRERAPCATANWRLAGEIDHVFTHFALRLAVFVAAAPADFSAPEGGFWLAADDLRAAAFPSVMRKVEACALKAWDLPAPAKPA</sequence>
<comment type="similarity">
    <text evidence="3 14">Belongs to the Nth/MutY family.</text>
</comment>
<dbReference type="SMART" id="SM00478">
    <property type="entry name" value="ENDO3c"/>
    <property type="match status" value="1"/>
</dbReference>
<evidence type="ECO:0000256" key="6">
    <source>
        <dbReference type="ARBA" id="ARBA00022485"/>
    </source>
</evidence>
<dbReference type="GO" id="GO:0006284">
    <property type="term" value="P:base-excision repair"/>
    <property type="evidence" value="ECO:0007669"/>
    <property type="project" value="UniProtKB-UniRule"/>
</dbReference>
<dbReference type="EC" id="3.2.2.31" evidence="4 14"/>
<keyword evidence="13 14" id="KW-0326">Glycosidase</keyword>
<dbReference type="Gene3D" id="1.10.1670.10">
    <property type="entry name" value="Helix-hairpin-Helix base-excision DNA repair enzymes (C-terminal)"/>
    <property type="match status" value="1"/>
</dbReference>
<comment type="catalytic activity">
    <reaction evidence="1 14">
        <text>Hydrolyzes free adenine bases from 7,8-dihydro-8-oxoguanine:adenine mismatched double-stranded DNA, leaving an apurinic site.</text>
        <dbReference type="EC" id="3.2.2.31"/>
    </reaction>
</comment>
<comment type="function">
    <text evidence="2">Adenine glycosylase active on G-A mispairs. MutY also corrects error-prone DNA synthesis past GO lesions which are due to the oxidatively damaged form of guanine: 7,8-dihydro-8-oxoguanine (8-oxo-dGTP).</text>
</comment>
<keyword evidence="10 14" id="KW-0408">Iron</keyword>
<dbReference type="Pfam" id="PF00633">
    <property type="entry name" value="HHH"/>
    <property type="match status" value="1"/>
</dbReference>
<comment type="cofactor">
    <cofactor evidence="14">
        <name>[4Fe-4S] cluster</name>
        <dbReference type="ChEBI" id="CHEBI:49883"/>
    </cofactor>
    <text evidence="14">Binds 1 [4Fe-4S] cluster.</text>
</comment>
<feature type="domain" description="HhH-GPD" evidence="15">
    <location>
        <begin position="50"/>
        <end position="199"/>
    </location>
</feature>
<dbReference type="Proteomes" id="UP000239089">
    <property type="component" value="Unassembled WGS sequence"/>
</dbReference>
<dbReference type="InterPro" id="IPR003265">
    <property type="entry name" value="HhH-GPD_domain"/>
</dbReference>
<dbReference type="EMBL" id="NHSJ01000073">
    <property type="protein sequence ID" value="PPQ30746.1"/>
    <property type="molecule type" value="Genomic_DNA"/>
</dbReference>
<dbReference type="PROSITE" id="PS01155">
    <property type="entry name" value="ENDONUCLEASE_III_2"/>
    <property type="match status" value="1"/>
</dbReference>
<dbReference type="GO" id="GO:0035485">
    <property type="term" value="F:adenine/guanine mispair binding"/>
    <property type="evidence" value="ECO:0007669"/>
    <property type="project" value="TreeGrafter"/>
</dbReference>
<dbReference type="Gene3D" id="1.10.340.30">
    <property type="entry name" value="Hypothetical protein, domain 2"/>
    <property type="match status" value="1"/>
</dbReference>
<dbReference type="NCBIfam" id="TIGR01084">
    <property type="entry name" value="mutY"/>
    <property type="match status" value="1"/>
</dbReference>
<dbReference type="GO" id="GO:0006298">
    <property type="term" value="P:mismatch repair"/>
    <property type="evidence" value="ECO:0007669"/>
    <property type="project" value="TreeGrafter"/>
</dbReference>
<organism evidence="16 17">
    <name type="scientific">Rhodoblastus sphagnicola</name>
    <dbReference type="NCBI Taxonomy" id="333368"/>
    <lineage>
        <taxon>Bacteria</taxon>
        <taxon>Pseudomonadati</taxon>
        <taxon>Pseudomonadota</taxon>
        <taxon>Alphaproteobacteria</taxon>
        <taxon>Hyphomicrobiales</taxon>
        <taxon>Rhodoblastaceae</taxon>
        <taxon>Rhodoblastus</taxon>
    </lineage>
</organism>
<gene>
    <name evidence="16" type="ORF">CCR94_11840</name>
</gene>
<evidence type="ECO:0000256" key="11">
    <source>
        <dbReference type="ARBA" id="ARBA00023014"/>
    </source>
</evidence>
<reference evidence="16 17" key="1">
    <citation type="journal article" date="2018" name="Arch. Microbiol.">
        <title>New insights into the metabolic potential of the phototrophic purple bacterium Rhodopila globiformis DSM 161(T) from its draft genome sequence and evidence for a vanadium-dependent nitrogenase.</title>
        <authorList>
            <person name="Imhoff J.F."/>
            <person name="Rahn T."/>
            <person name="Kunzel S."/>
            <person name="Neulinger S.C."/>
        </authorList>
    </citation>
    <scope>NUCLEOTIDE SEQUENCE [LARGE SCALE GENOMIC DNA]</scope>
    <source>
        <strain evidence="16 17">DSM 16996</strain>
    </source>
</reference>
<evidence type="ECO:0000313" key="16">
    <source>
        <dbReference type="EMBL" id="PPQ30746.1"/>
    </source>
</evidence>
<dbReference type="GO" id="GO:0000701">
    <property type="term" value="F:purine-specific mismatch base pair DNA N-glycosylase activity"/>
    <property type="evidence" value="ECO:0007669"/>
    <property type="project" value="UniProtKB-EC"/>
</dbReference>
<name>A0A2S6N811_9HYPH</name>
<evidence type="ECO:0000256" key="4">
    <source>
        <dbReference type="ARBA" id="ARBA00012045"/>
    </source>
</evidence>
<evidence type="ECO:0000259" key="15">
    <source>
        <dbReference type="SMART" id="SM00478"/>
    </source>
</evidence>
<dbReference type="OrthoDB" id="9802365at2"/>
<evidence type="ECO:0000256" key="7">
    <source>
        <dbReference type="ARBA" id="ARBA00022723"/>
    </source>
</evidence>
<dbReference type="GO" id="GO:0034039">
    <property type="term" value="F:8-oxo-7,8-dihydroguanine DNA N-glycosylase activity"/>
    <property type="evidence" value="ECO:0007669"/>
    <property type="project" value="TreeGrafter"/>
</dbReference>
<evidence type="ECO:0000256" key="13">
    <source>
        <dbReference type="ARBA" id="ARBA00023295"/>
    </source>
</evidence>
<dbReference type="InterPro" id="IPR023170">
    <property type="entry name" value="HhH_base_excis_C"/>
</dbReference>
<dbReference type="FunFam" id="1.10.340.30:FF:000002">
    <property type="entry name" value="Adenine DNA glycosylase"/>
    <property type="match status" value="1"/>
</dbReference>
<keyword evidence="12" id="KW-0234">DNA repair</keyword>
<evidence type="ECO:0000256" key="5">
    <source>
        <dbReference type="ARBA" id="ARBA00022023"/>
    </source>
</evidence>
<dbReference type="InterPro" id="IPR011257">
    <property type="entry name" value="DNA_glycosylase"/>
</dbReference>
<evidence type="ECO:0000256" key="12">
    <source>
        <dbReference type="ARBA" id="ARBA00023204"/>
    </source>
</evidence>
<dbReference type="CDD" id="cd00056">
    <property type="entry name" value="ENDO3c"/>
    <property type="match status" value="1"/>
</dbReference>
<evidence type="ECO:0000256" key="14">
    <source>
        <dbReference type="RuleBase" id="RU365096"/>
    </source>
</evidence>
<dbReference type="InterPro" id="IPR004036">
    <property type="entry name" value="Endonuclease-III-like_CS2"/>
</dbReference>
<evidence type="ECO:0000256" key="2">
    <source>
        <dbReference type="ARBA" id="ARBA00002933"/>
    </source>
</evidence>
<evidence type="ECO:0000256" key="9">
    <source>
        <dbReference type="ARBA" id="ARBA00022801"/>
    </source>
</evidence>
<dbReference type="CDD" id="cd03431">
    <property type="entry name" value="NUDIX_DNA_Glycosylase_C-MutY"/>
    <property type="match status" value="1"/>
</dbReference>
<dbReference type="PANTHER" id="PTHR42944">
    <property type="entry name" value="ADENINE DNA GLYCOSYLASE"/>
    <property type="match status" value="1"/>
</dbReference>
<proteinExistence type="inferred from homology"/>
<dbReference type="InterPro" id="IPR015797">
    <property type="entry name" value="NUDIX_hydrolase-like_dom_sf"/>
</dbReference>
<dbReference type="InterPro" id="IPR000445">
    <property type="entry name" value="HhH_motif"/>
</dbReference>
<protein>
    <recommendedName>
        <fullName evidence="5 14">Adenine DNA glycosylase</fullName>
        <ecNumber evidence="4 14">3.2.2.31</ecNumber>
    </recommendedName>
</protein>